<name>A0A096BIT2_9FIRM</name>
<evidence type="ECO:0000313" key="1">
    <source>
        <dbReference type="EMBL" id="KGG81070.1"/>
    </source>
</evidence>
<dbReference type="AlphaFoldDB" id="A0A096BIT2"/>
<reference evidence="1 2" key="1">
    <citation type="submission" date="2013-12" db="EMBL/GenBank/DDBJ databases">
        <title>Draft genome sequence of Caloranaerobacter sp. H53214.</title>
        <authorList>
            <person name="Jiang L.J."/>
            <person name="Shao Z.Z."/>
            <person name="Long M.N."/>
        </authorList>
    </citation>
    <scope>NUCLEOTIDE SEQUENCE [LARGE SCALE GENOMIC DNA]</scope>
    <source>
        <strain evidence="1 2">H53214</strain>
    </source>
</reference>
<dbReference type="Proteomes" id="UP000029622">
    <property type="component" value="Unassembled WGS sequence"/>
</dbReference>
<gene>
    <name evidence="1" type="ORF">Y919_02570</name>
</gene>
<protein>
    <submittedName>
        <fullName evidence="1">Uncharacterized protein</fullName>
    </submittedName>
</protein>
<organism evidence="1 2">
    <name type="scientific">Caloranaerobacter azorensis H53214</name>
    <dbReference type="NCBI Taxonomy" id="1156417"/>
    <lineage>
        <taxon>Bacteria</taxon>
        <taxon>Bacillati</taxon>
        <taxon>Bacillota</taxon>
        <taxon>Tissierellia</taxon>
        <taxon>Tissierellales</taxon>
        <taxon>Thermohalobacteraceae</taxon>
        <taxon>Caloranaerobacter</taxon>
    </lineage>
</organism>
<dbReference type="STRING" id="1156417.Y919_02570"/>
<evidence type="ECO:0000313" key="2">
    <source>
        <dbReference type="Proteomes" id="UP000029622"/>
    </source>
</evidence>
<comment type="caution">
    <text evidence="1">The sequence shown here is derived from an EMBL/GenBank/DDBJ whole genome shotgun (WGS) entry which is preliminary data.</text>
</comment>
<accession>A0A096BIT2</accession>
<dbReference type="EMBL" id="AZTB01000007">
    <property type="protein sequence ID" value="KGG81070.1"/>
    <property type="molecule type" value="Genomic_DNA"/>
</dbReference>
<sequence>MMTALDELKFNLREEVNPYFSEAELQMLLDRYKIGEDEEGNPIYDINAATYEGLLIKAEDDSIKLPGLDIPSSQKYYLRLAKRFRTSRTGNIKRADE</sequence>
<proteinExistence type="predicted"/>